<name>A0A6J4PT76_9ACTN</name>
<dbReference type="AlphaFoldDB" id="A0A6J4PT76"/>
<protein>
    <submittedName>
        <fullName evidence="1">Uncharacterized protein</fullName>
    </submittedName>
</protein>
<reference evidence="1" key="1">
    <citation type="submission" date="2020-02" db="EMBL/GenBank/DDBJ databases">
        <authorList>
            <person name="Meier V. D."/>
        </authorList>
    </citation>
    <scope>NUCLEOTIDE SEQUENCE</scope>
    <source>
        <strain evidence="1">AVDCRST_MAG01</strain>
    </source>
</reference>
<sequence>MARAGLKPARARGNADGTGNLATIRLYKNLRTWNLKTFMPLPASAPGWRTLPPS</sequence>
<organism evidence="1">
    <name type="scientific">uncultured Rubrobacteraceae bacterium</name>
    <dbReference type="NCBI Taxonomy" id="349277"/>
    <lineage>
        <taxon>Bacteria</taxon>
        <taxon>Bacillati</taxon>
        <taxon>Actinomycetota</taxon>
        <taxon>Rubrobacteria</taxon>
        <taxon>Rubrobacterales</taxon>
        <taxon>Rubrobacteraceae</taxon>
        <taxon>environmental samples</taxon>
    </lineage>
</organism>
<accession>A0A6J4PT76</accession>
<proteinExistence type="predicted"/>
<evidence type="ECO:0000313" key="1">
    <source>
        <dbReference type="EMBL" id="CAA9423210.1"/>
    </source>
</evidence>
<dbReference type="EMBL" id="CADCUW010000330">
    <property type="protein sequence ID" value="CAA9423210.1"/>
    <property type="molecule type" value="Genomic_DNA"/>
</dbReference>
<gene>
    <name evidence="1" type="ORF">AVDCRST_MAG01-01-2419</name>
</gene>